<proteinExistence type="predicted"/>
<dbReference type="EMBL" id="REGN01003416">
    <property type="protein sequence ID" value="RNA22665.1"/>
    <property type="molecule type" value="Genomic_DNA"/>
</dbReference>
<dbReference type="AlphaFoldDB" id="A0A3M7RHA9"/>
<name>A0A3M7RHA9_BRAPC</name>
<reference evidence="1 2" key="1">
    <citation type="journal article" date="2018" name="Sci. Rep.">
        <title>Genomic signatures of local adaptation to the degree of environmental predictability in rotifers.</title>
        <authorList>
            <person name="Franch-Gras L."/>
            <person name="Hahn C."/>
            <person name="Garcia-Roger E.M."/>
            <person name="Carmona M.J."/>
            <person name="Serra M."/>
            <person name="Gomez A."/>
        </authorList>
    </citation>
    <scope>NUCLEOTIDE SEQUENCE [LARGE SCALE GENOMIC DNA]</scope>
    <source>
        <strain evidence="1">HYR1</strain>
    </source>
</reference>
<dbReference type="Proteomes" id="UP000276133">
    <property type="component" value="Unassembled WGS sequence"/>
</dbReference>
<sequence>MNTWLVILLNNSAAKKHFAADLYLFELSSARPAAHFTLHKRDISSLLVSVPKPAASMVVSTLLT</sequence>
<evidence type="ECO:0000313" key="1">
    <source>
        <dbReference type="EMBL" id="RNA22665.1"/>
    </source>
</evidence>
<comment type="caution">
    <text evidence="1">The sequence shown here is derived from an EMBL/GenBank/DDBJ whole genome shotgun (WGS) entry which is preliminary data.</text>
</comment>
<protein>
    <submittedName>
        <fullName evidence="1">Uncharacterized protein</fullName>
    </submittedName>
</protein>
<accession>A0A3M7RHA9</accession>
<gene>
    <name evidence="1" type="ORF">BpHYR1_025102</name>
</gene>
<evidence type="ECO:0000313" key="2">
    <source>
        <dbReference type="Proteomes" id="UP000276133"/>
    </source>
</evidence>
<keyword evidence="2" id="KW-1185">Reference proteome</keyword>
<organism evidence="1 2">
    <name type="scientific">Brachionus plicatilis</name>
    <name type="common">Marine rotifer</name>
    <name type="synonym">Brachionus muelleri</name>
    <dbReference type="NCBI Taxonomy" id="10195"/>
    <lineage>
        <taxon>Eukaryota</taxon>
        <taxon>Metazoa</taxon>
        <taxon>Spiralia</taxon>
        <taxon>Gnathifera</taxon>
        <taxon>Rotifera</taxon>
        <taxon>Eurotatoria</taxon>
        <taxon>Monogononta</taxon>
        <taxon>Pseudotrocha</taxon>
        <taxon>Ploima</taxon>
        <taxon>Brachionidae</taxon>
        <taxon>Brachionus</taxon>
    </lineage>
</organism>